<name>A0ABU8LGY9_9MICO</name>
<dbReference type="GO" id="GO:0016787">
    <property type="term" value="F:hydrolase activity"/>
    <property type="evidence" value="ECO:0007669"/>
    <property type="project" value="UniProtKB-KW"/>
</dbReference>
<accession>A0ABU8LGY9</accession>
<keyword evidence="4" id="KW-1185">Reference proteome</keyword>
<dbReference type="Gene3D" id="3.40.50.1820">
    <property type="entry name" value="alpha/beta hydrolase"/>
    <property type="match status" value="1"/>
</dbReference>
<dbReference type="EMBL" id="JBBDGN010000001">
    <property type="protein sequence ID" value="MEJ1090592.1"/>
    <property type="molecule type" value="Genomic_DNA"/>
</dbReference>
<dbReference type="SUPFAM" id="SSF53474">
    <property type="entry name" value="alpha/beta-Hydrolases"/>
    <property type="match status" value="1"/>
</dbReference>
<evidence type="ECO:0000256" key="1">
    <source>
        <dbReference type="ARBA" id="ARBA00022801"/>
    </source>
</evidence>
<feature type="domain" description="Alpha/beta hydrolase fold-3" evidence="2">
    <location>
        <begin position="97"/>
        <end position="302"/>
    </location>
</feature>
<reference evidence="3 4" key="1">
    <citation type="submission" date="2024-02" db="EMBL/GenBank/DDBJ databases">
        <authorList>
            <person name="Saticioglu I.B."/>
        </authorList>
    </citation>
    <scope>NUCLEOTIDE SEQUENCE [LARGE SCALE GENOMIC DNA]</scope>
    <source>
        <strain evidence="3 4">Mu-43</strain>
    </source>
</reference>
<protein>
    <submittedName>
        <fullName evidence="3">Alpha/beta hydrolase</fullName>
    </submittedName>
</protein>
<dbReference type="InterPro" id="IPR013094">
    <property type="entry name" value="AB_hydrolase_3"/>
</dbReference>
<dbReference type="InterPro" id="IPR029058">
    <property type="entry name" value="AB_hydrolase_fold"/>
</dbReference>
<dbReference type="InterPro" id="IPR050300">
    <property type="entry name" value="GDXG_lipolytic_enzyme"/>
</dbReference>
<proteinExistence type="predicted"/>
<dbReference type="Proteomes" id="UP001366085">
    <property type="component" value="Unassembled WGS sequence"/>
</dbReference>
<keyword evidence="1 3" id="KW-0378">Hydrolase</keyword>
<organism evidence="3 4">
    <name type="scientific">Microbacterium istanbulense</name>
    <dbReference type="NCBI Taxonomy" id="3122049"/>
    <lineage>
        <taxon>Bacteria</taxon>
        <taxon>Bacillati</taxon>
        <taxon>Actinomycetota</taxon>
        <taxon>Actinomycetes</taxon>
        <taxon>Micrococcales</taxon>
        <taxon>Microbacteriaceae</taxon>
        <taxon>Microbacterium</taxon>
    </lineage>
</organism>
<gene>
    <name evidence="3" type="ORF">WDU93_02710</name>
</gene>
<dbReference type="PANTHER" id="PTHR48081:SF8">
    <property type="entry name" value="ALPHA_BETA HYDROLASE FOLD-3 DOMAIN-CONTAINING PROTEIN-RELATED"/>
    <property type="match status" value="1"/>
</dbReference>
<dbReference type="Pfam" id="PF07859">
    <property type="entry name" value="Abhydrolase_3"/>
    <property type="match status" value="1"/>
</dbReference>
<evidence type="ECO:0000259" key="2">
    <source>
        <dbReference type="Pfam" id="PF07859"/>
    </source>
</evidence>
<evidence type="ECO:0000313" key="4">
    <source>
        <dbReference type="Proteomes" id="UP001366085"/>
    </source>
</evidence>
<evidence type="ECO:0000313" key="3">
    <source>
        <dbReference type="EMBL" id="MEJ1090592.1"/>
    </source>
</evidence>
<dbReference type="RefSeq" id="WP_337317115.1">
    <property type="nucleotide sequence ID" value="NZ_JBBDGN010000001.1"/>
</dbReference>
<comment type="caution">
    <text evidence="3">The sequence shown here is derived from an EMBL/GenBank/DDBJ whole genome shotgun (WGS) entry which is preliminary data.</text>
</comment>
<dbReference type="PANTHER" id="PTHR48081">
    <property type="entry name" value="AB HYDROLASE SUPERFAMILY PROTEIN C4A8.06C"/>
    <property type="match status" value="1"/>
</dbReference>
<sequence>MRRGALAVSLTALGLGLSAGFALRVRRLLEAPRDLRHVGLLLPVNVYNGHMLKLGRVFVPRGDAMLDDPMVRHVEIPGGLDGYVNDPPWRTKPGGAVLWLHGGGLIAGKPELEQVTAHTIATELGVFVLNARYRLAPEHPFPAASDDVFAALKWMHDNADELGIDPARIAVAGESAGAGLAAALAQRALDEGLPVAFQALVYPMLDDRTALALDHEGRGSVIWTPPSNRFAWTAYLGHPPRLDAPPPYAAAGRREDLTGLPPAWIGVGDRDLFYAEDVAYAGRLADAGVPVEVLVEPGMYHGADELASHVPRMRAFREAMRDALRRAIG</sequence>